<reference evidence="4" key="2">
    <citation type="submission" date="2017-06" db="EMBL/GenBank/DDBJ databases">
        <title>WGS assembly of Brachypodium distachyon.</title>
        <authorList>
            <consortium name="The International Brachypodium Initiative"/>
            <person name="Lucas S."/>
            <person name="Harmon-Smith M."/>
            <person name="Lail K."/>
            <person name="Tice H."/>
            <person name="Grimwood J."/>
            <person name="Bruce D."/>
            <person name="Barry K."/>
            <person name="Shu S."/>
            <person name="Lindquist E."/>
            <person name="Wang M."/>
            <person name="Pitluck S."/>
            <person name="Vogel J.P."/>
            <person name="Garvin D.F."/>
            <person name="Mockler T.C."/>
            <person name="Schmutz J."/>
            <person name="Rokhsar D."/>
            <person name="Bevan M.W."/>
        </authorList>
    </citation>
    <scope>NUCLEOTIDE SEQUENCE</scope>
    <source>
        <strain evidence="4">Bd21</strain>
    </source>
</reference>
<gene>
    <name evidence="4" type="ORF">BRADI_1g21308v3</name>
</gene>
<dbReference type="PANTHER" id="PTHR43880">
    <property type="entry name" value="ALCOHOL DEHYDROGENASE"/>
    <property type="match status" value="1"/>
</dbReference>
<reference evidence="4 5" key="1">
    <citation type="journal article" date="2010" name="Nature">
        <title>Genome sequencing and analysis of the model grass Brachypodium distachyon.</title>
        <authorList>
            <consortium name="International Brachypodium Initiative"/>
        </authorList>
    </citation>
    <scope>NUCLEOTIDE SEQUENCE [LARGE SCALE GENOMIC DNA]</scope>
    <source>
        <strain evidence="4 5">Bd21</strain>
    </source>
</reference>
<keyword evidence="1" id="KW-0479">Metal-binding</keyword>
<dbReference type="PANTHER" id="PTHR43880:SF10">
    <property type="entry name" value="ALCOHOL DEHYDROGENASE-LIKE 2"/>
    <property type="match status" value="1"/>
</dbReference>
<dbReference type="GO" id="GO:0046872">
    <property type="term" value="F:metal ion binding"/>
    <property type="evidence" value="ECO:0007669"/>
    <property type="project" value="UniProtKB-KW"/>
</dbReference>
<keyword evidence="2" id="KW-0862">Zinc</keyword>
<evidence type="ECO:0000313" key="6">
    <source>
        <dbReference type="Proteomes" id="UP000008810"/>
    </source>
</evidence>
<dbReference type="ExpressionAtlas" id="A0A2K2DKD1">
    <property type="expression patterns" value="baseline"/>
</dbReference>
<dbReference type="GO" id="GO:0004022">
    <property type="term" value="F:alcohol dehydrogenase (NAD+) activity"/>
    <property type="evidence" value="ECO:0007669"/>
    <property type="project" value="UniProtKB-EC"/>
</dbReference>
<dbReference type="InterPro" id="IPR011032">
    <property type="entry name" value="GroES-like_sf"/>
</dbReference>
<evidence type="ECO:0000313" key="5">
    <source>
        <dbReference type="EnsemblPlants" id="PNT74742"/>
    </source>
</evidence>
<name>A0A2K2DKD1_BRADI</name>
<dbReference type="Proteomes" id="UP000008810">
    <property type="component" value="Chromosome 1"/>
</dbReference>
<evidence type="ECO:0000256" key="2">
    <source>
        <dbReference type="ARBA" id="ARBA00022833"/>
    </source>
</evidence>
<reference evidence="5" key="3">
    <citation type="submission" date="2018-08" db="UniProtKB">
        <authorList>
            <consortium name="EnsemblPlants"/>
        </authorList>
    </citation>
    <scope>IDENTIFICATION</scope>
    <source>
        <strain evidence="5">cv. Bd21</strain>
    </source>
</reference>
<dbReference type="EMBL" id="CM000880">
    <property type="protein sequence ID" value="PNT74742.1"/>
    <property type="molecule type" value="Genomic_DNA"/>
</dbReference>
<sequence>MELQSTAKKPIRCKAAVSKVAGQPLEMVEVDVAPPRAHEVRIRILCTSLCHTDVTFWRMKVLIVIRKICCAHVRALAGLRDALDGIAH</sequence>
<protein>
    <submittedName>
        <fullName evidence="4 5">Uncharacterized protein</fullName>
    </submittedName>
</protein>
<proteinExistence type="predicted"/>
<dbReference type="InParanoid" id="A0A2K2DKD1"/>
<dbReference type="OrthoDB" id="417550at2759"/>
<dbReference type="STRING" id="15368.A0A2K2DKD1"/>
<accession>A0A2K2DKD1</accession>
<dbReference type="AlphaFoldDB" id="A0A2K2DKD1"/>
<organism evidence="4">
    <name type="scientific">Brachypodium distachyon</name>
    <name type="common">Purple false brome</name>
    <name type="synonym">Trachynia distachya</name>
    <dbReference type="NCBI Taxonomy" id="15368"/>
    <lineage>
        <taxon>Eukaryota</taxon>
        <taxon>Viridiplantae</taxon>
        <taxon>Streptophyta</taxon>
        <taxon>Embryophyta</taxon>
        <taxon>Tracheophyta</taxon>
        <taxon>Spermatophyta</taxon>
        <taxon>Magnoliopsida</taxon>
        <taxon>Liliopsida</taxon>
        <taxon>Poales</taxon>
        <taxon>Poaceae</taxon>
        <taxon>BOP clade</taxon>
        <taxon>Pooideae</taxon>
        <taxon>Stipodae</taxon>
        <taxon>Brachypodieae</taxon>
        <taxon>Brachypodium</taxon>
    </lineage>
</organism>
<keyword evidence="6" id="KW-1185">Reference proteome</keyword>
<comment type="catalytic activity">
    <reaction evidence="3">
        <text>a primary alcohol + NAD(+) = an aldehyde + NADH + H(+)</text>
        <dbReference type="Rhea" id="RHEA:10736"/>
        <dbReference type="ChEBI" id="CHEBI:15378"/>
        <dbReference type="ChEBI" id="CHEBI:15734"/>
        <dbReference type="ChEBI" id="CHEBI:17478"/>
        <dbReference type="ChEBI" id="CHEBI:57540"/>
        <dbReference type="ChEBI" id="CHEBI:57945"/>
        <dbReference type="EC" id="1.1.1.1"/>
    </reaction>
</comment>
<dbReference type="EnsemblPlants" id="PNT74742">
    <property type="protein sequence ID" value="PNT74742"/>
    <property type="gene ID" value="BRADI_1g21308v3"/>
</dbReference>
<dbReference type="Gramene" id="PNT74742">
    <property type="protein sequence ID" value="PNT74742"/>
    <property type="gene ID" value="BRADI_1g21308v3"/>
</dbReference>
<evidence type="ECO:0000256" key="1">
    <source>
        <dbReference type="ARBA" id="ARBA00022723"/>
    </source>
</evidence>
<evidence type="ECO:0000313" key="4">
    <source>
        <dbReference type="EMBL" id="PNT74742.1"/>
    </source>
</evidence>
<dbReference type="Gene3D" id="3.90.180.10">
    <property type="entry name" value="Medium-chain alcohol dehydrogenases, catalytic domain"/>
    <property type="match status" value="1"/>
</dbReference>
<dbReference type="SUPFAM" id="SSF50129">
    <property type="entry name" value="GroES-like"/>
    <property type="match status" value="1"/>
</dbReference>
<evidence type="ECO:0000256" key="3">
    <source>
        <dbReference type="ARBA" id="ARBA00049243"/>
    </source>
</evidence>